<keyword evidence="3" id="KW-1185">Reference proteome</keyword>
<dbReference type="Proteomes" id="UP001519887">
    <property type="component" value="Unassembled WGS sequence"/>
</dbReference>
<protein>
    <submittedName>
        <fullName evidence="2">Beta-lactamase family protein</fullName>
    </submittedName>
</protein>
<accession>A0ABS7CHV2</accession>
<proteinExistence type="predicted"/>
<organism evidence="2 3">
    <name type="scientific">Paenibacillus sepulcri</name>
    <dbReference type="NCBI Taxonomy" id="359917"/>
    <lineage>
        <taxon>Bacteria</taxon>
        <taxon>Bacillati</taxon>
        <taxon>Bacillota</taxon>
        <taxon>Bacilli</taxon>
        <taxon>Bacillales</taxon>
        <taxon>Paenibacillaceae</taxon>
        <taxon>Paenibacillus</taxon>
    </lineage>
</organism>
<evidence type="ECO:0000313" key="3">
    <source>
        <dbReference type="Proteomes" id="UP001519887"/>
    </source>
</evidence>
<name>A0ABS7CHV2_9BACL</name>
<dbReference type="InterPro" id="IPR050789">
    <property type="entry name" value="Diverse_Enzym_Activities"/>
</dbReference>
<dbReference type="PANTHER" id="PTHR43283">
    <property type="entry name" value="BETA-LACTAMASE-RELATED"/>
    <property type="match status" value="1"/>
</dbReference>
<evidence type="ECO:0000259" key="1">
    <source>
        <dbReference type="Pfam" id="PF00144"/>
    </source>
</evidence>
<evidence type="ECO:0000313" key="2">
    <source>
        <dbReference type="EMBL" id="MBW7460509.1"/>
    </source>
</evidence>
<reference evidence="2 3" key="1">
    <citation type="submission" date="2021-07" db="EMBL/GenBank/DDBJ databases">
        <title>Paenibacillus radiodurans sp. nov., isolated from the southeastern edge of Tengger Desert.</title>
        <authorList>
            <person name="Zhang G."/>
        </authorList>
    </citation>
    <scope>NUCLEOTIDE SEQUENCE [LARGE SCALE GENOMIC DNA]</scope>
    <source>
        <strain evidence="2 3">CCM 7311</strain>
    </source>
</reference>
<dbReference type="InterPro" id="IPR001466">
    <property type="entry name" value="Beta-lactam-related"/>
</dbReference>
<dbReference type="SUPFAM" id="SSF56601">
    <property type="entry name" value="beta-lactamase/transpeptidase-like"/>
    <property type="match status" value="1"/>
</dbReference>
<dbReference type="Pfam" id="PF00144">
    <property type="entry name" value="Beta-lactamase"/>
    <property type="match status" value="1"/>
</dbReference>
<dbReference type="PANTHER" id="PTHR43283:SF7">
    <property type="entry name" value="BETA-LACTAMASE-RELATED DOMAIN-CONTAINING PROTEIN"/>
    <property type="match status" value="1"/>
</dbReference>
<dbReference type="EMBL" id="JAHZIK010002273">
    <property type="protein sequence ID" value="MBW7460509.1"/>
    <property type="molecule type" value="Genomic_DNA"/>
</dbReference>
<sequence length="149" mass="16212">MERTNLHLPRSQPEAQGIPSAAVIDFLNAVQERDLELHSLMILRHGQVIAEGWWAPYASHLPHMLFSLSKSFTSTAIGFAAAEGLLSVDDAVLSFFPDDAPAAIEPNLAAMRIRHLLMMGTGNDKDTTSGMQQSEDGNWAKAFLAAPVE</sequence>
<dbReference type="InterPro" id="IPR012338">
    <property type="entry name" value="Beta-lactam/transpept-like"/>
</dbReference>
<comment type="caution">
    <text evidence="2">The sequence shown here is derived from an EMBL/GenBank/DDBJ whole genome shotgun (WGS) entry which is preliminary data.</text>
</comment>
<feature type="non-terminal residue" evidence="2">
    <location>
        <position position="149"/>
    </location>
</feature>
<dbReference type="Gene3D" id="3.40.710.10">
    <property type="entry name" value="DD-peptidase/beta-lactamase superfamily"/>
    <property type="match status" value="1"/>
</dbReference>
<gene>
    <name evidence="2" type="ORF">K0U00_41245</name>
</gene>
<feature type="domain" description="Beta-lactamase-related" evidence="1">
    <location>
        <begin position="39"/>
        <end position="139"/>
    </location>
</feature>